<evidence type="ECO:0000256" key="1">
    <source>
        <dbReference type="ARBA" id="ARBA00010062"/>
    </source>
</evidence>
<keyword evidence="2" id="KW-0732">Signal</keyword>
<dbReference type="PANTHER" id="PTHR47628:SF1">
    <property type="entry name" value="ALIPHATIC AMIDASE EXPRESSION-REGULATING PROTEIN"/>
    <property type="match status" value="1"/>
</dbReference>
<keyword evidence="5" id="KW-1185">Reference proteome</keyword>
<proteinExistence type="inferred from homology"/>
<dbReference type="InterPro" id="IPR028081">
    <property type="entry name" value="Leu-bd"/>
</dbReference>
<protein>
    <submittedName>
        <fullName evidence="4">Regulatory protein</fullName>
    </submittedName>
</protein>
<dbReference type="EMBL" id="CP000961">
    <property type="protein sequence ID" value="ACA88296.1"/>
    <property type="molecule type" value="Genomic_DNA"/>
</dbReference>
<dbReference type="InterPro" id="IPR028082">
    <property type="entry name" value="Peripla_BP_I"/>
</dbReference>
<evidence type="ECO:0000313" key="5">
    <source>
        <dbReference type="Proteomes" id="UP000002168"/>
    </source>
</evidence>
<dbReference type="KEGG" id="swd:Swoo_4040"/>
<dbReference type="RefSeq" id="WP_012326625.1">
    <property type="nucleotide sequence ID" value="NC_010506.1"/>
</dbReference>
<gene>
    <name evidence="4" type="ordered locus">Swoo_4040</name>
</gene>
<dbReference type="Gene3D" id="3.40.50.2300">
    <property type="match status" value="2"/>
</dbReference>
<dbReference type="STRING" id="392500.Swoo_4040"/>
<dbReference type="AlphaFoldDB" id="B1KGY4"/>
<accession>B1KGY4</accession>
<feature type="domain" description="Leucine-binding protein" evidence="3">
    <location>
        <begin position="9"/>
        <end position="346"/>
    </location>
</feature>
<comment type="similarity">
    <text evidence="1">Belongs to the leucine-binding protein family.</text>
</comment>
<organism evidence="4 5">
    <name type="scientific">Shewanella woodyi (strain ATCC 51908 / MS32)</name>
    <dbReference type="NCBI Taxonomy" id="392500"/>
    <lineage>
        <taxon>Bacteria</taxon>
        <taxon>Pseudomonadati</taxon>
        <taxon>Pseudomonadota</taxon>
        <taxon>Gammaproteobacteria</taxon>
        <taxon>Alteromonadales</taxon>
        <taxon>Shewanellaceae</taxon>
        <taxon>Shewanella</taxon>
    </lineage>
</organism>
<dbReference type="HOGENOM" id="CLU_027128_1_1_6"/>
<evidence type="ECO:0000313" key="4">
    <source>
        <dbReference type="EMBL" id="ACA88296.1"/>
    </source>
</evidence>
<sequence>MHKKIDNQTVNIGVLLPFSGPIGLWGNSCEACSILAAAELNSYRGILDCKVELEFIDASLKPSNVVKEVSAKVNSGQLSALVGTHTSDVRKEVANAIKGKVPYIYTPMYEGGDQGTGMYLTGLTTEQSVLPTLDWLCSNVTSQRWFFVGSDYIWPAKTHSSAIDFLYSRHREVVANELLPLKCKDFSSTLERIEQSKPDVVFINLLGEGAIDFNRQFAQRGLDSQIIRYCGAIEENMLYAVGSENSRNLFSSMGYFEGLKTNEAQNFNKLYYNNFGDLAPGLNQISVSSYEGIMLLADLAQRSQSLQTHDIEKTSMSAVNFHSPRGEITLLNKNVQADVFIVQAKDNRFVPLHRIGY</sequence>
<dbReference type="Proteomes" id="UP000002168">
    <property type="component" value="Chromosome"/>
</dbReference>
<evidence type="ECO:0000259" key="3">
    <source>
        <dbReference type="Pfam" id="PF13458"/>
    </source>
</evidence>
<reference evidence="4 5" key="1">
    <citation type="submission" date="2008-02" db="EMBL/GenBank/DDBJ databases">
        <title>Complete sequence of Shewanella woodyi ATCC 51908.</title>
        <authorList>
            <consortium name="US DOE Joint Genome Institute"/>
            <person name="Copeland A."/>
            <person name="Lucas S."/>
            <person name="Lapidus A."/>
            <person name="Glavina del Rio T."/>
            <person name="Dalin E."/>
            <person name="Tice H."/>
            <person name="Bruce D."/>
            <person name="Goodwin L."/>
            <person name="Pitluck S."/>
            <person name="Sims D."/>
            <person name="Brettin T."/>
            <person name="Detter J.C."/>
            <person name="Han C."/>
            <person name="Kuske C.R."/>
            <person name="Schmutz J."/>
            <person name="Larimer F."/>
            <person name="Land M."/>
            <person name="Hauser L."/>
            <person name="Kyrpides N."/>
            <person name="Lykidis A."/>
            <person name="Zhao J.-S."/>
            <person name="Richardson P."/>
        </authorList>
    </citation>
    <scope>NUCLEOTIDE SEQUENCE [LARGE SCALE GENOMIC DNA]</scope>
    <source>
        <strain evidence="5">ATCC 51908 / MS32</strain>
    </source>
</reference>
<dbReference type="Pfam" id="PF13458">
    <property type="entry name" value="Peripla_BP_6"/>
    <property type="match status" value="1"/>
</dbReference>
<name>B1KGY4_SHEWM</name>
<dbReference type="CDD" id="cd06358">
    <property type="entry name" value="PBP1_NHase"/>
    <property type="match status" value="1"/>
</dbReference>
<dbReference type="PANTHER" id="PTHR47628">
    <property type="match status" value="1"/>
</dbReference>
<evidence type="ECO:0000256" key="2">
    <source>
        <dbReference type="ARBA" id="ARBA00022729"/>
    </source>
</evidence>
<dbReference type="SUPFAM" id="SSF53822">
    <property type="entry name" value="Periplasmic binding protein-like I"/>
    <property type="match status" value="1"/>
</dbReference>
<dbReference type="eggNOG" id="COG0683">
    <property type="taxonomic scope" value="Bacteria"/>
</dbReference>